<dbReference type="InterPro" id="IPR012340">
    <property type="entry name" value="NA-bd_OB-fold"/>
</dbReference>
<sequence length="192" mass="22307">MMMRTGVFEEYGIVLDYLPQGLPGENLPPHKRTPIAHIMGENYFSLLEVVPSADLSMYERVFIGKGKRDKIARVKKRLRYNELSATAKGELKFMVEKIVSENEQKFVEFFNTSGPISIRYHKLELLPGLGKKLMNEILEERKKGPFNSFNDIKDRVPSIPDPKKMIINRIINEMQEVDRYSIFVSRPPKEME</sequence>
<dbReference type="EMBL" id="LNGE01000002">
    <property type="protein sequence ID" value="KYC46239.1"/>
    <property type="molecule type" value="Genomic_DNA"/>
</dbReference>
<evidence type="ECO:0000313" key="6">
    <source>
        <dbReference type="Proteomes" id="UP000092403"/>
    </source>
</evidence>
<gene>
    <name evidence="1" type="ORF">APG10_00109</name>
    <name evidence="2" type="ORF">APG11_01414</name>
    <name evidence="3" type="ORF">APG12_00162</name>
</gene>
<dbReference type="EMBL" id="LNJC01000002">
    <property type="protein sequence ID" value="KYC51237.1"/>
    <property type="molecule type" value="Genomic_DNA"/>
</dbReference>
<dbReference type="PANTHER" id="PTHR40734">
    <property type="entry name" value="TRNA-SPECIFIC ADENOSINE DEAMINASE-RELATED"/>
    <property type="match status" value="1"/>
</dbReference>
<dbReference type="Proteomes" id="UP000091929">
    <property type="component" value="Unassembled WGS sequence"/>
</dbReference>
<dbReference type="EMBL" id="LNGF01000033">
    <property type="protein sequence ID" value="KYC47105.1"/>
    <property type="molecule type" value="Genomic_DNA"/>
</dbReference>
<evidence type="ECO:0000313" key="1">
    <source>
        <dbReference type="EMBL" id="KYC46239.1"/>
    </source>
</evidence>
<dbReference type="Proteomes" id="UP000092401">
    <property type="component" value="Unassembled WGS sequence"/>
</dbReference>
<dbReference type="Gene3D" id="2.40.50.140">
    <property type="entry name" value="Nucleic acid-binding proteins"/>
    <property type="match status" value="1"/>
</dbReference>
<dbReference type="Pfam" id="PF04919">
    <property type="entry name" value="DUF655"/>
    <property type="match status" value="1"/>
</dbReference>
<reference evidence="4 5" key="1">
    <citation type="journal article" date="2016" name="ISME J.">
        <title>Chasing the elusive Euryarchaeota class WSA2: genomes reveal a uniquely fastidious methyl-reducing methanogen.</title>
        <authorList>
            <person name="Nobu M.K."/>
            <person name="Narihiro T."/>
            <person name="Kuroda K."/>
            <person name="Mei R."/>
            <person name="Liu W.T."/>
        </authorList>
    </citation>
    <scope>NUCLEOTIDE SEQUENCE [LARGE SCALE GENOMIC DNA]</scope>
    <source>
        <strain evidence="1">B03fssc0709_Meth_Bin005</strain>
        <strain evidence="2">B15fssc0709_Meth_Bin003</strain>
        <strain evidence="3">BMIXfssc0709_Meth_Bin006</strain>
    </source>
</reference>
<evidence type="ECO:0000313" key="3">
    <source>
        <dbReference type="EMBL" id="KYC51237.1"/>
    </source>
</evidence>
<evidence type="ECO:0000313" key="5">
    <source>
        <dbReference type="Proteomes" id="UP000092401"/>
    </source>
</evidence>
<comment type="caution">
    <text evidence="3">The sequence shown here is derived from an EMBL/GenBank/DDBJ whole genome shotgun (WGS) entry which is preliminary data.</text>
</comment>
<dbReference type="Gene3D" id="1.10.150.280">
    <property type="entry name" value="AF1531-like domain"/>
    <property type="match status" value="1"/>
</dbReference>
<protein>
    <recommendedName>
        <fullName evidence="7">DUF655 domain-containing protein</fullName>
    </recommendedName>
</protein>
<accession>A0A150J1Y7</accession>
<evidence type="ECO:0008006" key="7">
    <source>
        <dbReference type="Google" id="ProtNLM"/>
    </source>
</evidence>
<dbReference type="Proteomes" id="UP000092403">
    <property type="component" value="Unassembled WGS sequence"/>
</dbReference>
<organism evidence="3 6">
    <name type="scientific">Candidatus Methanofastidiosum methylothiophilum</name>
    <dbReference type="NCBI Taxonomy" id="1705564"/>
    <lineage>
        <taxon>Archaea</taxon>
        <taxon>Methanobacteriati</taxon>
        <taxon>Methanobacteriota</taxon>
        <taxon>Stenosarchaea group</taxon>
        <taxon>Candidatus Methanofastidiosia</taxon>
        <taxon>Candidatus Methanofastidiosales</taxon>
        <taxon>Candidatus Methanofastidiosaceae</taxon>
        <taxon>Candidatus Methanofastidiosum</taxon>
    </lineage>
</organism>
<evidence type="ECO:0000313" key="2">
    <source>
        <dbReference type="EMBL" id="KYC47105.1"/>
    </source>
</evidence>
<dbReference type="SUPFAM" id="SSF160975">
    <property type="entry name" value="AF1531-like"/>
    <property type="match status" value="1"/>
</dbReference>
<evidence type="ECO:0000313" key="4">
    <source>
        <dbReference type="Proteomes" id="UP000091929"/>
    </source>
</evidence>
<dbReference type="AlphaFoldDB" id="A0A150J1Y7"/>
<proteinExistence type="predicted"/>
<dbReference type="PANTHER" id="PTHR40734:SF1">
    <property type="entry name" value="DNA-BINDING PROTEIN"/>
    <property type="match status" value="1"/>
</dbReference>
<accession>A0A150IQK4</accession>
<dbReference type="InterPro" id="IPR007003">
    <property type="entry name" value="DUF655"/>
</dbReference>
<name>A0A150J1Y7_9EURY</name>
<accession>A0A150IML4</accession>